<evidence type="ECO:0000256" key="5">
    <source>
        <dbReference type="ARBA" id="ARBA00022990"/>
    </source>
</evidence>
<dbReference type="GO" id="GO:0005615">
    <property type="term" value="C:extracellular space"/>
    <property type="evidence" value="ECO:0007669"/>
    <property type="project" value="TreeGrafter"/>
</dbReference>
<organism evidence="10">
    <name type="scientific">Ornithodoros turicata</name>
    <dbReference type="NCBI Taxonomy" id="34597"/>
    <lineage>
        <taxon>Eukaryota</taxon>
        <taxon>Metazoa</taxon>
        <taxon>Ecdysozoa</taxon>
        <taxon>Arthropoda</taxon>
        <taxon>Chelicerata</taxon>
        <taxon>Arachnida</taxon>
        <taxon>Acari</taxon>
        <taxon>Parasitiformes</taxon>
        <taxon>Ixodida</taxon>
        <taxon>Ixodoidea</taxon>
        <taxon>Argasidae</taxon>
        <taxon>Ornithodorinae</taxon>
        <taxon>Ornithodoros</taxon>
    </lineage>
</organism>
<dbReference type="GO" id="GO:0050178">
    <property type="term" value="F:phenylpyruvate tautomerase activity"/>
    <property type="evidence" value="ECO:0007669"/>
    <property type="project" value="TreeGrafter"/>
</dbReference>
<dbReference type="AlphaFoldDB" id="A0A2R5LF25"/>
<dbReference type="EMBL" id="GGLE01003953">
    <property type="protein sequence ID" value="MBY08079.1"/>
    <property type="molecule type" value="Transcribed_RNA"/>
</dbReference>
<sequence>MPLCTLKTNLVASLIPKDFHLKFVKYIASLLKKDIEKITLVVEPGVEISRAGSLDPNCYLSIQSINVFNAEKNKEYGPSLRSFIAENLPLQPNRIVITLLDLKATDLV</sequence>
<dbReference type="SUPFAM" id="SSF55331">
    <property type="entry name" value="Tautomerase/MIF"/>
    <property type="match status" value="1"/>
</dbReference>
<dbReference type="Gene3D" id="3.30.429.10">
    <property type="entry name" value="Macrophage Migration Inhibitory Factor"/>
    <property type="match status" value="1"/>
</dbReference>
<comment type="subcellular location">
    <subcellularLocation>
        <location evidence="1">Cytoplasm</location>
    </subcellularLocation>
</comment>
<protein>
    <recommendedName>
        <fullName evidence="9">D-dopachrome decarboxylase</fullName>
        <ecNumber evidence="9">4.1.1.84</ecNumber>
    </recommendedName>
</protein>
<comment type="subunit">
    <text evidence="3">Homotrimer.</text>
</comment>
<evidence type="ECO:0000256" key="9">
    <source>
        <dbReference type="ARBA" id="ARBA00038884"/>
    </source>
</evidence>
<evidence type="ECO:0000313" key="10">
    <source>
        <dbReference type="EMBL" id="MBY08079.1"/>
    </source>
</evidence>
<dbReference type="GO" id="GO:0005737">
    <property type="term" value="C:cytoplasm"/>
    <property type="evidence" value="ECO:0007669"/>
    <property type="project" value="UniProtKB-SubCell"/>
</dbReference>
<evidence type="ECO:0000256" key="3">
    <source>
        <dbReference type="ARBA" id="ARBA00011233"/>
    </source>
</evidence>
<evidence type="ECO:0000256" key="2">
    <source>
        <dbReference type="ARBA" id="ARBA00005851"/>
    </source>
</evidence>
<evidence type="ECO:0000256" key="6">
    <source>
        <dbReference type="ARBA" id="ARBA00023101"/>
    </source>
</evidence>
<evidence type="ECO:0000256" key="8">
    <source>
        <dbReference type="ARBA" id="ARBA00037460"/>
    </source>
</evidence>
<dbReference type="GeneID" id="135398091"/>
<proteinExistence type="inferred from homology"/>
<dbReference type="EC" id="4.1.1.84" evidence="9"/>
<dbReference type="GO" id="GO:0042438">
    <property type="term" value="P:melanin biosynthetic process"/>
    <property type="evidence" value="ECO:0007669"/>
    <property type="project" value="UniProtKB-KW"/>
</dbReference>
<keyword evidence="6" id="KW-0470">Melanin biosynthesis</keyword>
<dbReference type="PANTHER" id="PTHR11954">
    <property type="entry name" value="D-DOPACHROME DECARBOXYLASE"/>
    <property type="match status" value="1"/>
</dbReference>
<keyword evidence="7" id="KW-0456">Lyase</keyword>
<dbReference type="InterPro" id="IPR001398">
    <property type="entry name" value="Macrophage_inhib_fac"/>
</dbReference>
<accession>A0A2R5LF25</accession>
<evidence type="ECO:0000256" key="4">
    <source>
        <dbReference type="ARBA" id="ARBA00022490"/>
    </source>
</evidence>
<dbReference type="PANTHER" id="PTHR11954:SF22">
    <property type="entry name" value="D-DOPACHROME DECARBOXYLASE"/>
    <property type="match status" value="1"/>
</dbReference>
<evidence type="ECO:0000256" key="1">
    <source>
        <dbReference type="ARBA" id="ARBA00004496"/>
    </source>
</evidence>
<comment type="function">
    <text evidence="8">Tautomerization of D-dopachrome with decarboxylation to give 5,6-dihydroxyindole (DHI).</text>
</comment>
<name>A0A2R5LF25_9ACAR</name>
<evidence type="ECO:0000256" key="7">
    <source>
        <dbReference type="ARBA" id="ARBA00023239"/>
    </source>
</evidence>
<dbReference type="KEGG" id="oti:135398091"/>
<dbReference type="InterPro" id="IPR014347">
    <property type="entry name" value="Tautomerase/MIF_sf"/>
</dbReference>
<keyword evidence="5" id="KW-0007">Acetylation</keyword>
<dbReference type="RefSeq" id="XP_064485591.1">
    <property type="nucleotide sequence ID" value="XM_064629521.1"/>
</dbReference>
<comment type="similarity">
    <text evidence="2">Belongs to the MIF family.</text>
</comment>
<reference evidence="10" key="1">
    <citation type="submission" date="2018-03" db="EMBL/GenBank/DDBJ databases">
        <title>The relapsing fever spirochete Borrelia turicatae persists in the highly oxidative environment of its soft-bodied tick vector.</title>
        <authorList>
            <person name="Bourret T.J."/>
            <person name="Boyle W.K."/>
            <person name="Valenzuela J.G."/>
            <person name="Oliveira F."/>
            <person name="Lopez J.E."/>
        </authorList>
    </citation>
    <scope>NUCLEOTIDE SEQUENCE</scope>
    <source>
        <strain evidence="10">Kansas strain/isolate</strain>
        <tissue evidence="10">Salivary glands</tissue>
    </source>
</reference>
<dbReference type="GO" id="GO:0033981">
    <property type="term" value="F:D-dopachrome decarboxylase activity"/>
    <property type="evidence" value="ECO:0007669"/>
    <property type="project" value="UniProtKB-EC"/>
</dbReference>
<keyword evidence="4" id="KW-0963">Cytoplasm</keyword>
<dbReference type="Pfam" id="PF01187">
    <property type="entry name" value="MIF"/>
    <property type="match status" value="1"/>
</dbReference>